<keyword evidence="4" id="KW-1185">Reference proteome</keyword>
<accession>A0ABW5NAC9</accession>
<sequence length="92" mass="10490">MKAMTIDRFIEIIKDDLELAKDENVQLDTELESLSKYDSMSKLFLITLADEHFDVQLMAEQIDGLTTILSFVELIGVEKFELEHPLAENAVS</sequence>
<feature type="domain" description="Carrier" evidence="2">
    <location>
        <begin position="3"/>
        <end position="79"/>
    </location>
</feature>
<gene>
    <name evidence="3" type="ORF">ACFSTE_11115</name>
</gene>
<feature type="coiled-coil region" evidence="1">
    <location>
        <begin position="10"/>
        <end position="37"/>
    </location>
</feature>
<dbReference type="PROSITE" id="PS50075">
    <property type="entry name" value="CARRIER"/>
    <property type="match status" value="1"/>
</dbReference>
<evidence type="ECO:0000313" key="4">
    <source>
        <dbReference type="Proteomes" id="UP001597459"/>
    </source>
</evidence>
<evidence type="ECO:0000259" key="2">
    <source>
        <dbReference type="PROSITE" id="PS50075"/>
    </source>
</evidence>
<reference evidence="4" key="1">
    <citation type="journal article" date="2019" name="Int. J. Syst. Evol. Microbiol.">
        <title>The Global Catalogue of Microorganisms (GCM) 10K type strain sequencing project: providing services to taxonomists for standard genome sequencing and annotation.</title>
        <authorList>
            <consortium name="The Broad Institute Genomics Platform"/>
            <consortium name="The Broad Institute Genome Sequencing Center for Infectious Disease"/>
            <person name="Wu L."/>
            <person name="Ma J."/>
        </authorList>
    </citation>
    <scope>NUCLEOTIDE SEQUENCE [LARGE SCALE GENOMIC DNA]</scope>
    <source>
        <strain evidence="4">KCTC 42423</strain>
    </source>
</reference>
<protein>
    <recommendedName>
        <fullName evidence="2">Carrier domain-containing protein</fullName>
    </recommendedName>
</protein>
<name>A0ABW5NAC9_9FLAO</name>
<dbReference type="Gene3D" id="1.10.1200.10">
    <property type="entry name" value="ACP-like"/>
    <property type="match status" value="1"/>
</dbReference>
<proteinExistence type="predicted"/>
<dbReference type="EMBL" id="JBHULX010000021">
    <property type="protein sequence ID" value="MFD2591375.1"/>
    <property type="molecule type" value="Genomic_DNA"/>
</dbReference>
<evidence type="ECO:0000256" key="1">
    <source>
        <dbReference type="SAM" id="Coils"/>
    </source>
</evidence>
<evidence type="ECO:0000313" key="3">
    <source>
        <dbReference type="EMBL" id="MFD2591375.1"/>
    </source>
</evidence>
<dbReference type="InterPro" id="IPR036736">
    <property type="entry name" value="ACP-like_sf"/>
</dbReference>
<dbReference type="Proteomes" id="UP001597459">
    <property type="component" value="Unassembled WGS sequence"/>
</dbReference>
<organism evidence="3 4">
    <name type="scientific">Aquimarina hainanensis</name>
    <dbReference type="NCBI Taxonomy" id="1578017"/>
    <lineage>
        <taxon>Bacteria</taxon>
        <taxon>Pseudomonadati</taxon>
        <taxon>Bacteroidota</taxon>
        <taxon>Flavobacteriia</taxon>
        <taxon>Flavobacteriales</taxon>
        <taxon>Flavobacteriaceae</taxon>
        <taxon>Aquimarina</taxon>
    </lineage>
</organism>
<keyword evidence="1" id="KW-0175">Coiled coil</keyword>
<dbReference type="SUPFAM" id="SSF47336">
    <property type="entry name" value="ACP-like"/>
    <property type="match status" value="1"/>
</dbReference>
<dbReference type="InterPro" id="IPR009081">
    <property type="entry name" value="PP-bd_ACP"/>
</dbReference>
<dbReference type="RefSeq" id="WP_176028984.1">
    <property type="nucleotide sequence ID" value="NZ_JBHSJV010000001.1"/>
</dbReference>
<comment type="caution">
    <text evidence="3">The sequence shown here is derived from an EMBL/GenBank/DDBJ whole genome shotgun (WGS) entry which is preliminary data.</text>
</comment>